<evidence type="ECO:0000259" key="14">
    <source>
        <dbReference type="PROSITE" id="PS50998"/>
    </source>
</evidence>
<dbReference type="GO" id="GO:0031214">
    <property type="term" value="P:biomineral tissue development"/>
    <property type="evidence" value="ECO:0007669"/>
    <property type="project" value="UniProtKB-KW"/>
</dbReference>
<name>A0A8C5I8I5_JUNHY</name>
<keyword evidence="4 12" id="KW-0964">Secreted</keyword>
<dbReference type="InterPro" id="IPR039176">
    <property type="entry name" value="Osteocalcin"/>
</dbReference>
<evidence type="ECO:0000256" key="4">
    <source>
        <dbReference type="ARBA" id="ARBA00022525"/>
    </source>
</evidence>
<dbReference type="InterPro" id="IPR000294">
    <property type="entry name" value="GLA_domain"/>
</dbReference>
<evidence type="ECO:0000256" key="12">
    <source>
        <dbReference type="RuleBase" id="RU361261"/>
    </source>
</evidence>
<dbReference type="SMART" id="SM00069">
    <property type="entry name" value="GLA"/>
    <property type="match status" value="1"/>
</dbReference>
<dbReference type="GO" id="GO:1900076">
    <property type="term" value="P:regulation of cellular response to insulin stimulus"/>
    <property type="evidence" value="ECO:0007669"/>
    <property type="project" value="InterPro"/>
</dbReference>
<feature type="modified residue" description="4-carboxyglutamate" evidence="11">
    <location>
        <position position="103"/>
    </location>
</feature>
<dbReference type="GO" id="GO:0030500">
    <property type="term" value="P:regulation of bone mineralization"/>
    <property type="evidence" value="ECO:0007669"/>
    <property type="project" value="InterPro"/>
</dbReference>
<evidence type="ECO:0000256" key="5">
    <source>
        <dbReference type="ARBA" id="ARBA00022591"/>
    </source>
</evidence>
<protein>
    <recommendedName>
        <fullName evidence="12">Osteocalcin</fullName>
    </recommendedName>
</protein>
<evidence type="ECO:0000256" key="1">
    <source>
        <dbReference type="ARBA" id="ARBA00004613"/>
    </source>
</evidence>
<feature type="binding site" evidence="9">
    <location>
        <position position="107"/>
    </location>
    <ligand>
        <name>Ca(2+)</name>
        <dbReference type="ChEBI" id="CHEBI:29108"/>
        <label>1</label>
    </ligand>
</feature>
<comment type="PTM">
    <text evidence="11 12">Gamma-carboxyglutamate residues are formed by vitamin K dependent carboxylation. These residues are essential for the binding of calcium.</text>
</comment>
<evidence type="ECO:0000256" key="8">
    <source>
        <dbReference type="ARBA" id="ARBA00023157"/>
    </source>
</evidence>
<comment type="function">
    <text evidence="12">Binds strongly to apatite and calcium.</text>
</comment>
<comment type="subcellular location">
    <subcellularLocation>
        <location evidence="1 12">Secreted</location>
    </subcellularLocation>
</comment>
<dbReference type="GO" id="GO:0005576">
    <property type="term" value="C:extracellular region"/>
    <property type="evidence" value="ECO:0007669"/>
    <property type="project" value="UniProtKB-SubCell"/>
</dbReference>
<evidence type="ECO:0000313" key="16">
    <source>
        <dbReference type="Proteomes" id="UP000694408"/>
    </source>
</evidence>
<proteinExistence type="inferred from homology"/>
<reference evidence="15" key="1">
    <citation type="submission" date="2025-08" db="UniProtKB">
        <authorList>
            <consortium name="Ensembl"/>
        </authorList>
    </citation>
    <scope>IDENTIFICATION</scope>
</reference>
<feature type="binding site" evidence="9">
    <location>
        <position position="103"/>
    </location>
    <ligand>
        <name>Ca(2+)</name>
        <dbReference type="ChEBI" id="CHEBI:29108"/>
        <label>1</label>
    </ligand>
</feature>
<dbReference type="PANTHER" id="PTHR14235">
    <property type="entry name" value="OSTEOCALCIN"/>
    <property type="match status" value="1"/>
</dbReference>
<feature type="binding site" evidence="9">
    <location>
        <position position="116"/>
    </location>
    <ligand>
        <name>Ca(2+)</name>
        <dbReference type="ChEBI" id="CHEBI:29108"/>
        <label>1</label>
    </ligand>
</feature>
<dbReference type="GO" id="GO:0005509">
    <property type="term" value="F:calcium ion binding"/>
    <property type="evidence" value="ECO:0007669"/>
    <property type="project" value="UniProtKB-UniRule"/>
</dbReference>
<dbReference type="Pfam" id="PF25890">
    <property type="entry name" value="BGLAP_C"/>
    <property type="match status" value="1"/>
</dbReference>
<dbReference type="GO" id="GO:0046848">
    <property type="term" value="F:hydroxyapatite binding"/>
    <property type="evidence" value="ECO:0007669"/>
    <property type="project" value="TreeGrafter"/>
</dbReference>
<keyword evidence="7 9" id="KW-0106">Calcium</keyword>
<dbReference type="GO" id="GO:0060348">
    <property type="term" value="P:bone development"/>
    <property type="evidence" value="ECO:0007669"/>
    <property type="project" value="InterPro"/>
</dbReference>
<dbReference type="PROSITE" id="PS50998">
    <property type="entry name" value="GLA_2"/>
    <property type="match status" value="1"/>
</dbReference>
<feature type="region of interest" description="Disordered" evidence="13">
    <location>
        <begin position="37"/>
        <end position="77"/>
    </location>
</feature>
<feature type="modified residue" description="4-carboxyglutamate" evidence="11">
    <location>
        <position position="107"/>
    </location>
</feature>
<organism evidence="15 16">
    <name type="scientific">Junco hyemalis</name>
    <name type="common">Dark-eyed junco</name>
    <dbReference type="NCBI Taxonomy" id="40217"/>
    <lineage>
        <taxon>Eukaryota</taxon>
        <taxon>Metazoa</taxon>
        <taxon>Chordata</taxon>
        <taxon>Craniata</taxon>
        <taxon>Vertebrata</taxon>
        <taxon>Euteleostomi</taxon>
        <taxon>Archelosauria</taxon>
        <taxon>Archosauria</taxon>
        <taxon>Dinosauria</taxon>
        <taxon>Saurischia</taxon>
        <taxon>Theropoda</taxon>
        <taxon>Coelurosauria</taxon>
        <taxon>Aves</taxon>
        <taxon>Neognathae</taxon>
        <taxon>Neoaves</taxon>
        <taxon>Telluraves</taxon>
        <taxon>Australaves</taxon>
        <taxon>Passeriformes</taxon>
        <taxon>Passerellidae</taxon>
        <taxon>Junco</taxon>
    </lineage>
</organism>
<keyword evidence="3 11" id="KW-0301">Gamma-carboxyglutamic acid</keyword>
<keyword evidence="16" id="KW-1185">Reference proteome</keyword>
<dbReference type="Proteomes" id="UP000694408">
    <property type="component" value="Unplaced"/>
</dbReference>
<feature type="modified residue" description="4-carboxyglutamate" evidence="11">
    <location>
        <position position="110"/>
    </location>
</feature>
<dbReference type="GO" id="GO:0032571">
    <property type="term" value="P:response to vitamin K"/>
    <property type="evidence" value="ECO:0007669"/>
    <property type="project" value="InterPro"/>
</dbReference>
<dbReference type="AlphaFoldDB" id="A0A8C5I8I5"/>
<keyword evidence="6 9" id="KW-0479">Metal-binding</keyword>
<dbReference type="InterPro" id="IPR035972">
    <property type="entry name" value="GLA-like_dom_SF"/>
</dbReference>
<dbReference type="GO" id="GO:0008147">
    <property type="term" value="F:structural constituent of bone"/>
    <property type="evidence" value="ECO:0007669"/>
    <property type="project" value="TreeGrafter"/>
</dbReference>
<evidence type="ECO:0000256" key="7">
    <source>
        <dbReference type="ARBA" id="ARBA00022837"/>
    </source>
</evidence>
<feature type="binding site" evidence="9">
    <location>
        <position position="110"/>
    </location>
    <ligand>
        <name>Ca(2+)</name>
        <dbReference type="ChEBI" id="CHEBI:29108"/>
        <label>1</label>
    </ligand>
</feature>
<evidence type="ECO:0000256" key="9">
    <source>
        <dbReference type="PIRSR" id="PIRSR602384-1"/>
    </source>
</evidence>
<evidence type="ECO:0000256" key="6">
    <source>
        <dbReference type="ARBA" id="ARBA00022723"/>
    </source>
</evidence>
<dbReference type="GO" id="GO:0001649">
    <property type="term" value="P:osteoblast differentiation"/>
    <property type="evidence" value="ECO:0007669"/>
    <property type="project" value="TreeGrafter"/>
</dbReference>
<keyword evidence="8 10" id="KW-1015">Disulfide bond</keyword>
<keyword evidence="5" id="KW-0091">Biomineralization</keyword>
<evidence type="ECO:0000313" key="15">
    <source>
        <dbReference type="Ensembl" id="ENSJHYP00000000358.1"/>
    </source>
</evidence>
<dbReference type="PROSITE" id="PS00011">
    <property type="entry name" value="GLA_1"/>
    <property type="match status" value="1"/>
</dbReference>
<comment type="similarity">
    <text evidence="2 12">Belongs to the osteocalcin/matrix Gla protein family.</text>
</comment>
<evidence type="ECO:0000256" key="2">
    <source>
        <dbReference type="ARBA" id="ARBA00008850"/>
    </source>
</evidence>
<dbReference type="SUPFAM" id="SSF57630">
    <property type="entry name" value="GLA-domain"/>
    <property type="match status" value="1"/>
</dbReference>
<evidence type="ECO:0000256" key="11">
    <source>
        <dbReference type="PIRSR" id="PIRSR602384-3"/>
    </source>
</evidence>
<reference evidence="15" key="2">
    <citation type="submission" date="2025-09" db="UniProtKB">
        <authorList>
            <consortium name="Ensembl"/>
        </authorList>
    </citation>
    <scope>IDENTIFICATION</scope>
</reference>
<feature type="domain" description="Gla" evidence="14">
    <location>
        <begin position="101"/>
        <end position="133"/>
    </location>
</feature>
<dbReference type="PRINTS" id="PR00002">
    <property type="entry name" value="GLABONE"/>
</dbReference>
<feature type="disulfide bond" evidence="10">
    <location>
        <begin position="109"/>
        <end position="115"/>
    </location>
</feature>
<evidence type="ECO:0000256" key="13">
    <source>
        <dbReference type="SAM" id="MobiDB-lite"/>
    </source>
</evidence>
<feature type="region of interest" description="Disordered" evidence="13">
    <location>
        <begin position="84"/>
        <end position="103"/>
    </location>
</feature>
<dbReference type="Ensembl" id="ENSJHYT00000000470.1">
    <property type="protein sequence ID" value="ENSJHYP00000000358.1"/>
    <property type="gene ID" value="ENSJHYG00000000349.1"/>
</dbReference>
<accession>A0A8C5I8I5</accession>
<dbReference type="PANTHER" id="PTHR14235:SF0">
    <property type="entry name" value="OSTEOCALCIN"/>
    <property type="match status" value="1"/>
</dbReference>
<sequence length="135" mass="14709">MSIHRPLFSLSFFTSPITFLLTNLMAVALLTPLTPLSLQPSSPDAPAPSWCRGRSATPAMAGEHRWGQPGEVWWPRDPADPPGVPLCPFVPSSGPGAPPDPLEAKREVCELNPDCDELADQIGLQEAYRRYYGLV</sequence>
<dbReference type="InterPro" id="IPR002384">
    <property type="entry name" value="Osteocalcin/MGP"/>
</dbReference>
<dbReference type="InterPro" id="IPR058704">
    <property type="entry name" value="BGLAP-like_C"/>
</dbReference>
<evidence type="ECO:0000256" key="10">
    <source>
        <dbReference type="PIRSR" id="PIRSR602384-2"/>
    </source>
</evidence>
<evidence type="ECO:0000256" key="3">
    <source>
        <dbReference type="ARBA" id="ARBA00022479"/>
    </source>
</evidence>